<organism evidence="2 3">
    <name type="scientific">Enterospora canceri</name>
    <dbReference type="NCBI Taxonomy" id="1081671"/>
    <lineage>
        <taxon>Eukaryota</taxon>
        <taxon>Fungi</taxon>
        <taxon>Fungi incertae sedis</taxon>
        <taxon>Microsporidia</taxon>
        <taxon>Enterocytozoonidae</taxon>
        <taxon>Enterospora</taxon>
    </lineage>
</organism>
<keyword evidence="3" id="KW-1185">Reference proteome</keyword>
<accession>A0A1Y1S573</accession>
<feature type="region of interest" description="Disordered" evidence="1">
    <location>
        <begin position="299"/>
        <end position="328"/>
    </location>
</feature>
<evidence type="ECO:0000313" key="2">
    <source>
        <dbReference type="EMBL" id="ORD93547.1"/>
    </source>
</evidence>
<feature type="compositionally biased region" description="Polar residues" evidence="1">
    <location>
        <begin position="302"/>
        <end position="311"/>
    </location>
</feature>
<evidence type="ECO:0000313" key="3">
    <source>
        <dbReference type="Proteomes" id="UP000192639"/>
    </source>
</evidence>
<proteinExistence type="predicted"/>
<name>A0A1Y1S573_9MICR</name>
<gene>
    <name evidence="2" type="ORF">ECANGB1_2019</name>
</gene>
<dbReference type="Proteomes" id="UP000192639">
    <property type="component" value="Unassembled WGS sequence"/>
</dbReference>
<protein>
    <submittedName>
        <fullName evidence="2">Uncharacterized protein</fullName>
    </submittedName>
</protein>
<feature type="region of interest" description="Disordered" evidence="1">
    <location>
        <begin position="218"/>
        <end position="249"/>
    </location>
</feature>
<feature type="compositionally biased region" description="Acidic residues" evidence="1">
    <location>
        <begin position="222"/>
        <end position="244"/>
    </location>
</feature>
<dbReference type="VEuPathDB" id="MicrosporidiaDB:ECANGB1_2019"/>
<reference evidence="2 3" key="1">
    <citation type="journal article" date="2017" name="Environ. Microbiol.">
        <title>Decay of the glycolytic pathway and adaptation to intranuclear parasitism within Enterocytozoonidae microsporidia.</title>
        <authorList>
            <person name="Wiredu Boakye D."/>
            <person name="Jaroenlak P."/>
            <person name="Prachumwat A."/>
            <person name="Williams T.A."/>
            <person name="Bateman K.S."/>
            <person name="Itsathitphaisarn O."/>
            <person name="Sritunyalucksana K."/>
            <person name="Paszkiewicz K.H."/>
            <person name="Moore K.A."/>
            <person name="Stentiford G.D."/>
            <person name="Williams B.A."/>
        </authorList>
    </citation>
    <scope>NUCLEOTIDE SEQUENCE [LARGE SCALE GENOMIC DNA]</scope>
    <source>
        <strain evidence="2 3">GB1</strain>
    </source>
</reference>
<sequence length="388" mass="44730">MKLLLLILETVLCSFKYSSYTHSKYRHCLLSNVTTFLTPEQHASGFPFIDCKVQSIIKYNDTFYVVKGEFGCQINSSQSFIDFDLMTNSDALKIFVKILRVEFALDVCAYVAKELELDESFRVNHYTGNHIFRYSECNASSKLTINIWAAKLSYCDVESNLKWCKTKFKMSKKAMKKYKAADNRLIVHFADRISYVDAMLELLYWGNDDIGSFAAKRYKEDHEDDTSDDDDSDEEDESDEEPCDADATTRLVEELTLEERDKKAKKTCLKQRGVKQTNNVTFNEEVDTKTYTIKSKLYEESANPSTKQKLTTGDEGESEDEDGASLKKREFGESTIIPMFPKCILDEDETFFEHSNAEHTELSFIVEPYKKKEEKELREVGDNEAVNI</sequence>
<dbReference type="EMBL" id="LWDP01000069">
    <property type="protein sequence ID" value="ORD93547.1"/>
    <property type="molecule type" value="Genomic_DNA"/>
</dbReference>
<evidence type="ECO:0000256" key="1">
    <source>
        <dbReference type="SAM" id="MobiDB-lite"/>
    </source>
</evidence>
<comment type="caution">
    <text evidence="2">The sequence shown here is derived from an EMBL/GenBank/DDBJ whole genome shotgun (WGS) entry which is preliminary data.</text>
</comment>
<feature type="compositionally biased region" description="Acidic residues" evidence="1">
    <location>
        <begin position="314"/>
        <end position="323"/>
    </location>
</feature>
<dbReference type="AlphaFoldDB" id="A0A1Y1S573"/>